<protein>
    <submittedName>
        <fullName evidence="3">3'-to-5' oligoribonuclease A, Bacillus type</fullName>
    </submittedName>
</protein>
<dbReference type="SUPFAM" id="SSF64182">
    <property type="entry name" value="DHH phosphoesterases"/>
    <property type="match status" value="1"/>
</dbReference>
<dbReference type="GO" id="GO:0003676">
    <property type="term" value="F:nucleic acid binding"/>
    <property type="evidence" value="ECO:0007669"/>
    <property type="project" value="InterPro"/>
</dbReference>
<dbReference type="Pfam" id="PF01368">
    <property type="entry name" value="DHH"/>
    <property type="match status" value="1"/>
</dbReference>
<feature type="domain" description="DDH" evidence="1">
    <location>
        <begin position="19"/>
        <end position="168"/>
    </location>
</feature>
<dbReference type="InterPro" id="IPR051319">
    <property type="entry name" value="Oligoribo/pAp-PDE_c-di-AMP_PDE"/>
</dbReference>
<dbReference type="Gene3D" id="3.90.1640.10">
    <property type="entry name" value="inorganic pyrophosphatase (n-terminal core)"/>
    <property type="match status" value="1"/>
</dbReference>
<dbReference type="PANTHER" id="PTHR47618">
    <property type="entry name" value="BIFUNCTIONAL OLIGORIBONUCLEASE AND PAP PHOSPHATASE NRNA"/>
    <property type="match status" value="1"/>
</dbReference>
<gene>
    <name evidence="3" type="ORF">MNBD_BACTEROID07-1209</name>
</gene>
<dbReference type="InterPro" id="IPR003156">
    <property type="entry name" value="DHHA1_dom"/>
</dbReference>
<evidence type="ECO:0000259" key="2">
    <source>
        <dbReference type="Pfam" id="PF02272"/>
    </source>
</evidence>
<name>A0A3B0ULE2_9ZZZZ</name>
<sequence>MFDFHEIEVVGRLLSVPRKIVLVAHKNPDGDTIGATLAIMHYLRKKGHDVTALVPNDFPGYYKWIPGADEMVVFDRNALAVREALAKGQMLFCLDFNSLDRTGNMMPDLKKFTGEKIVIDHHLEPSDEFDHYFCSTASSSTGELVYEFIEALGDRKLLGKAEALALYTCIMTDTGSFSYNCNHGRTYHIVAELIELGIDVANVHKLVYDTYTEDRLRLLGFALSNRLLVWNDLHTAVIYLTKDDLKKFDYQVGDTEGLVNYGLSMEKINLAALFTEKDSQIRISFRSKGDFSVNRLARDFFEGGGHTNASGGNSKMGMNDTIDKLKDVLQHFKEELDYSVSL</sequence>
<accession>A0A3B0ULE2</accession>
<organism evidence="3">
    <name type="scientific">hydrothermal vent metagenome</name>
    <dbReference type="NCBI Taxonomy" id="652676"/>
    <lineage>
        <taxon>unclassified sequences</taxon>
        <taxon>metagenomes</taxon>
        <taxon>ecological metagenomes</taxon>
    </lineage>
</organism>
<feature type="domain" description="DHHA1" evidence="2">
    <location>
        <begin position="247"/>
        <end position="334"/>
    </location>
</feature>
<reference evidence="3" key="1">
    <citation type="submission" date="2018-06" db="EMBL/GenBank/DDBJ databases">
        <authorList>
            <person name="Zhirakovskaya E."/>
        </authorList>
    </citation>
    <scope>NUCLEOTIDE SEQUENCE</scope>
</reference>
<dbReference type="InterPro" id="IPR001667">
    <property type="entry name" value="DDH_dom"/>
</dbReference>
<dbReference type="Gene3D" id="3.10.310.30">
    <property type="match status" value="1"/>
</dbReference>
<dbReference type="PANTHER" id="PTHR47618:SF1">
    <property type="entry name" value="BIFUNCTIONAL OLIGORIBONUCLEASE AND PAP PHOSPHATASE NRNA"/>
    <property type="match status" value="1"/>
</dbReference>
<dbReference type="InterPro" id="IPR038763">
    <property type="entry name" value="DHH_sf"/>
</dbReference>
<evidence type="ECO:0000259" key="1">
    <source>
        <dbReference type="Pfam" id="PF01368"/>
    </source>
</evidence>
<proteinExistence type="predicted"/>
<evidence type="ECO:0000313" key="3">
    <source>
        <dbReference type="EMBL" id="VAW26077.1"/>
    </source>
</evidence>
<dbReference type="EMBL" id="UOET01000005">
    <property type="protein sequence ID" value="VAW26077.1"/>
    <property type="molecule type" value="Genomic_DNA"/>
</dbReference>
<dbReference type="AlphaFoldDB" id="A0A3B0ULE2"/>
<dbReference type="Pfam" id="PF02272">
    <property type="entry name" value="DHHA1"/>
    <property type="match status" value="1"/>
</dbReference>